<protein>
    <submittedName>
        <fullName evidence="1">Uncharacterized protein</fullName>
    </submittedName>
</protein>
<comment type="caution">
    <text evidence="1">The sequence shown here is derived from an EMBL/GenBank/DDBJ whole genome shotgun (WGS) entry which is preliminary data.</text>
</comment>
<gene>
    <name evidence="1" type="ORF">CEXT_50901</name>
</gene>
<dbReference type="EMBL" id="BPLR01019692">
    <property type="protein sequence ID" value="GIX70699.1"/>
    <property type="molecule type" value="Genomic_DNA"/>
</dbReference>
<accession>A0AAV4MFC9</accession>
<reference evidence="1 2" key="1">
    <citation type="submission" date="2021-06" db="EMBL/GenBank/DDBJ databases">
        <title>Caerostris extrusa draft genome.</title>
        <authorList>
            <person name="Kono N."/>
            <person name="Arakawa K."/>
        </authorList>
    </citation>
    <scope>NUCLEOTIDE SEQUENCE [LARGE SCALE GENOMIC DNA]</scope>
</reference>
<evidence type="ECO:0000313" key="1">
    <source>
        <dbReference type="EMBL" id="GIX70699.1"/>
    </source>
</evidence>
<dbReference type="Proteomes" id="UP001054945">
    <property type="component" value="Unassembled WGS sequence"/>
</dbReference>
<name>A0AAV4MFC9_CAEEX</name>
<keyword evidence="2" id="KW-1185">Reference proteome</keyword>
<evidence type="ECO:0000313" key="2">
    <source>
        <dbReference type="Proteomes" id="UP001054945"/>
    </source>
</evidence>
<organism evidence="1 2">
    <name type="scientific">Caerostris extrusa</name>
    <name type="common">Bark spider</name>
    <name type="synonym">Caerostris bankana</name>
    <dbReference type="NCBI Taxonomy" id="172846"/>
    <lineage>
        <taxon>Eukaryota</taxon>
        <taxon>Metazoa</taxon>
        <taxon>Ecdysozoa</taxon>
        <taxon>Arthropoda</taxon>
        <taxon>Chelicerata</taxon>
        <taxon>Arachnida</taxon>
        <taxon>Araneae</taxon>
        <taxon>Araneomorphae</taxon>
        <taxon>Entelegynae</taxon>
        <taxon>Araneoidea</taxon>
        <taxon>Araneidae</taxon>
        <taxon>Caerostris</taxon>
    </lineage>
</organism>
<proteinExistence type="predicted"/>
<sequence>MQEALVDVGSRRVRQIISKQLTDGGSRQSMSNVYISRESMLTPRYRHRKQQRTLEVEEFGRFGRSFQTNRLMVEAGKTQEAAEDVGSKRVRQMISKQSTDGGSRQNAGSREFGSFQTNRLMVVAAIDHFISKQSTDGGSRQISRESISEFVISKQSTDGGSLEYVESMLTPWYRRRKQQRTLAAK</sequence>
<dbReference type="AlphaFoldDB" id="A0AAV4MFC9"/>